<evidence type="ECO:0000313" key="1">
    <source>
        <dbReference type="EMBL" id="RLO02670.1"/>
    </source>
</evidence>
<gene>
    <name evidence="1" type="ORF">DYB28_013883</name>
</gene>
<accession>A0A9X8DS54</accession>
<reference evidence="1 2" key="1">
    <citation type="journal article" date="2018" name="J. Invertebr. Pathol.">
        <title>New genotyping method for the causative agent of crayfish plague (Aphanomyces astaci) based on whole genome data.</title>
        <authorList>
            <person name="Minardi D."/>
            <person name="Studholme D.J."/>
            <person name="van der Giezen M."/>
            <person name="Pretto T."/>
            <person name="Oidtmann B."/>
        </authorList>
    </citation>
    <scope>NUCLEOTIDE SEQUENCE [LARGE SCALE GENOMIC DNA]</scope>
    <source>
        <strain evidence="1 2">KB13</strain>
    </source>
</reference>
<sequence length="162" mass="17937">MTCRGFGKAFKDQGHMVQTMFPGNYSSIADNAWDIVDLFFVFIFISRQAGLDTIQQLDVDAFFTNSHEALELLKPHAPHTEFMLLAAESPSNTAPLPVSTASTVVFVGNAIGISTKRDLATMLREAIPFGLTIYGYAWDLVPEFTPYWGGILPPEDLPRVYS</sequence>
<organism evidence="1 2">
    <name type="scientific">Aphanomyces astaci</name>
    <name type="common">Crayfish plague agent</name>
    <dbReference type="NCBI Taxonomy" id="112090"/>
    <lineage>
        <taxon>Eukaryota</taxon>
        <taxon>Sar</taxon>
        <taxon>Stramenopiles</taxon>
        <taxon>Oomycota</taxon>
        <taxon>Saprolegniomycetes</taxon>
        <taxon>Saprolegniales</taxon>
        <taxon>Verrucalvaceae</taxon>
        <taxon>Aphanomyces</taxon>
    </lineage>
</organism>
<proteinExistence type="predicted"/>
<dbReference type="EMBL" id="QUTI01032941">
    <property type="protein sequence ID" value="RLO02670.1"/>
    <property type="molecule type" value="Genomic_DNA"/>
</dbReference>
<name>A0A9X8DS54_APHAT</name>
<dbReference type="AlphaFoldDB" id="A0A9X8DS54"/>
<comment type="caution">
    <text evidence="1">The sequence shown here is derived from an EMBL/GenBank/DDBJ whole genome shotgun (WGS) entry which is preliminary data.</text>
</comment>
<feature type="non-terminal residue" evidence="1">
    <location>
        <position position="1"/>
    </location>
</feature>
<dbReference type="Proteomes" id="UP000275652">
    <property type="component" value="Unassembled WGS sequence"/>
</dbReference>
<protein>
    <submittedName>
        <fullName evidence="1">Uncharacterized protein</fullName>
    </submittedName>
</protein>
<evidence type="ECO:0000313" key="2">
    <source>
        <dbReference type="Proteomes" id="UP000275652"/>
    </source>
</evidence>